<comment type="caution">
    <text evidence="10">The sequence shown here is derived from an EMBL/GenBank/DDBJ whole genome shotgun (WGS) entry which is preliminary data.</text>
</comment>
<protein>
    <recommendedName>
        <fullName evidence="8">CASP-like protein</fullName>
    </recommendedName>
</protein>
<evidence type="ECO:0000256" key="6">
    <source>
        <dbReference type="ARBA" id="ARBA00022989"/>
    </source>
</evidence>
<comment type="subcellular location">
    <subcellularLocation>
        <location evidence="1 8">Cell membrane</location>
        <topology evidence="1 8">Multi-pass membrane protein</topology>
    </subcellularLocation>
</comment>
<keyword evidence="5 8" id="KW-0812">Transmembrane</keyword>
<dbReference type="InterPro" id="IPR006702">
    <property type="entry name" value="CASP_dom"/>
</dbReference>
<dbReference type="EMBL" id="NMUH01003036">
    <property type="protein sequence ID" value="MQM03449.1"/>
    <property type="molecule type" value="Genomic_DNA"/>
</dbReference>
<dbReference type="GO" id="GO:0005886">
    <property type="term" value="C:plasma membrane"/>
    <property type="evidence" value="ECO:0007669"/>
    <property type="project" value="UniProtKB-SubCell"/>
</dbReference>
<dbReference type="AlphaFoldDB" id="A0A843W2J1"/>
<keyword evidence="7 8" id="KW-0472">Membrane</keyword>
<evidence type="ECO:0000256" key="1">
    <source>
        <dbReference type="ARBA" id="ARBA00004651"/>
    </source>
</evidence>
<keyword evidence="6 8" id="KW-1133">Transmembrane helix</keyword>
<evidence type="ECO:0000313" key="10">
    <source>
        <dbReference type="EMBL" id="MQM03449.1"/>
    </source>
</evidence>
<dbReference type="PANTHER" id="PTHR36488">
    <property type="entry name" value="CASP-LIKE PROTEIN 1U1"/>
    <property type="match status" value="1"/>
</dbReference>
<name>A0A843W2J1_COLES</name>
<evidence type="ECO:0000256" key="3">
    <source>
        <dbReference type="ARBA" id="ARBA00011489"/>
    </source>
</evidence>
<feature type="transmembrane region" description="Helical" evidence="8">
    <location>
        <begin position="38"/>
        <end position="58"/>
    </location>
</feature>
<evidence type="ECO:0000256" key="5">
    <source>
        <dbReference type="ARBA" id="ARBA00022692"/>
    </source>
</evidence>
<evidence type="ECO:0000256" key="2">
    <source>
        <dbReference type="ARBA" id="ARBA00007651"/>
    </source>
</evidence>
<proteinExistence type="inferred from homology"/>
<dbReference type="Proteomes" id="UP000652761">
    <property type="component" value="Unassembled WGS sequence"/>
</dbReference>
<feature type="transmembrane region" description="Helical" evidence="8">
    <location>
        <begin position="114"/>
        <end position="144"/>
    </location>
</feature>
<comment type="subunit">
    <text evidence="3 8">Homodimer and heterodimers.</text>
</comment>
<dbReference type="Pfam" id="PF04535">
    <property type="entry name" value="CASP_dom"/>
    <property type="match status" value="1"/>
</dbReference>
<accession>A0A843W2J1</accession>
<evidence type="ECO:0000313" key="11">
    <source>
        <dbReference type="Proteomes" id="UP000652761"/>
    </source>
</evidence>
<reference evidence="10" key="1">
    <citation type="submission" date="2017-07" db="EMBL/GenBank/DDBJ databases">
        <title>Taro Niue Genome Assembly and Annotation.</title>
        <authorList>
            <person name="Atibalentja N."/>
            <person name="Keating K."/>
            <person name="Fields C.J."/>
        </authorList>
    </citation>
    <scope>NUCLEOTIDE SEQUENCE</scope>
    <source>
        <strain evidence="10">Niue_2</strain>
        <tissue evidence="10">Leaf</tissue>
    </source>
</reference>
<sequence>MAPPEAKASAPGGVQVEHGQVYGVRDVSPGTPVGVLNYVLRFAALALALVAAIVFGVAKETVTGTDDNGDVVQVTLKAIKVSAVKYFVAANVIAAAYSTASLVLSIVSRGASSSLALILTLLDVVMVALLFSANGAGSAIAVIARKGEGDIWTKICDVAGKFCDSITASIVLSMFAALAYVVLVVFGVLTIHKKAQY</sequence>
<feature type="domain" description="Casparian strip membrane protein" evidence="9">
    <location>
        <begin position="32"/>
        <end position="178"/>
    </location>
</feature>
<keyword evidence="4 8" id="KW-1003">Cell membrane</keyword>
<organism evidence="10 11">
    <name type="scientific">Colocasia esculenta</name>
    <name type="common">Wild taro</name>
    <name type="synonym">Arum esculentum</name>
    <dbReference type="NCBI Taxonomy" id="4460"/>
    <lineage>
        <taxon>Eukaryota</taxon>
        <taxon>Viridiplantae</taxon>
        <taxon>Streptophyta</taxon>
        <taxon>Embryophyta</taxon>
        <taxon>Tracheophyta</taxon>
        <taxon>Spermatophyta</taxon>
        <taxon>Magnoliopsida</taxon>
        <taxon>Liliopsida</taxon>
        <taxon>Araceae</taxon>
        <taxon>Aroideae</taxon>
        <taxon>Colocasieae</taxon>
        <taxon>Colocasia</taxon>
    </lineage>
</organism>
<evidence type="ECO:0000256" key="8">
    <source>
        <dbReference type="RuleBase" id="RU361233"/>
    </source>
</evidence>
<evidence type="ECO:0000256" key="7">
    <source>
        <dbReference type="ARBA" id="ARBA00023136"/>
    </source>
</evidence>
<dbReference type="InterPro" id="IPR006459">
    <property type="entry name" value="CASP/CASPL"/>
</dbReference>
<evidence type="ECO:0000256" key="4">
    <source>
        <dbReference type="ARBA" id="ARBA00022475"/>
    </source>
</evidence>
<gene>
    <name evidence="10" type="ORF">Taro_036226</name>
</gene>
<feature type="transmembrane region" description="Helical" evidence="8">
    <location>
        <begin position="165"/>
        <end position="191"/>
    </location>
</feature>
<dbReference type="InterPro" id="IPR044173">
    <property type="entry name" value="CASPL"/>
</dbReference>
<dbReference type="NCBIfam" id="TIGR01569">
    <property type="entry name" value="A_tha_TIGR01569"/>
    <property type="match status" value="1"/>
</dbReference>
<keyword evidence="11" id="KW-1185">Reference proteome</keyword>
<dbReference type="OrthoDB" id="772477at2759"/>
<feature type="transmembrane region" description="Helical" evidence="8">
    <location>
        <begin position="86"/>
        <end position="108"/>
    </location>
</feature>
<dbReference type="PANTHER" id="PTHR36488:SF8">
    <property type="entry name" value="CASP-LIKE PROTEIN 1U1"/>
    <property type="match status" value="1"/>
</dbReference>
<evidence type="ECO:0000259" key="9">
    <source>
        <dbReference type="Pfam" id="PF04535"/>
    </source>
</evidence>
<comment type="similarity">
    <text evidence="2 8">Belongs to the Casparian strip membrane proteins (CASP) family.</text>
</comment>